<reference evidence="1" key="1">
    <citation type="submission" date="2015-02" db="EMBL/GenBank/DDBJ databases">
        <title>Genome Assembly of Bacillaceae bacterium MTCC 8252.</title>
        <authorList>
            <person name="Verma A."/>
            <person name="Khatri I."/>
            <person name="Mual P."/>
            <person name="Subramanian S."/>
            <person name="Krishnamurthi S."/>
        </authorList>
    </citation>
    <scope>NUCLEOTIDE SEQUENCE [LARGE SCALE GENOMIC DNA]</scope>
    <source>
        <strain evidence="1">MTCC 8252</strain>
    </source>
</reference>
<sequence>MANKESLALELECTMLFEANPYLIETARGLESRLGRKSEDLEPVLELLVKQGILQKIGAGPSAVFRYQEPTTHSEFDFTSELEPI</sequence>
<accession>A0A0F5HQU3</accession>
<dbReference type="AlphaFoldDB" id="A0A0F5I441"/>
<dbReference type="EMBL" id="JWIR02000029">
    <property type="protein sequence ID" value="KKB40449.1"/>
    <property type="molecule type" value="Genomic_DNA"/>
</dbReference>
<protein>
    <submittedName>
        <fullName evidence="1">Uncharacterized protein</fullName>
    </submittedName>
</protein>
<accession>A0A0F5I441</accession>
<dbReference type="OrthoDB" id="2390233at2"/>
<evidence type="ECO:0000313" key="1">
    <source>
        <dbReference type="EMBL" id="KKB40449.1"/>
    </source>
</evidence>
<dbReference type="Proteomes" id="UP000031563">
    <property type="component" value="Unassembled WGS sequence"/>
</dbReference>
<dbReference type="STRING" id="1221996.QY95_01444"/>
<name>A0A0F5I441_BACTR</name>
<organism evidence="1 2">
    <name type="scientific">Bacillus thermotolerans</name>
    <name type="common">Quasibacillus thermotolerans</name>
    <dbReference type="NCBI Taxonomy" id="1221996"/>
    <lineage>
        <taxon>Bacteria</taxon>
        <taxon>Bacillati</taxon>
        <taxon>Bacillota</taxon>
        <taxon>Bacilli</taxon>
        <taxon>Bacillales</taxon>
        <taxon>Bacillaceae</taxon>
        <taxon>Bacillus</taxon>
    </lineage>
</organism>
<proteinExistence type="predicted"/>
<evidence type="ECO:0000313" key="2">
    <source>
        <dbReference type="Proteomes" id="UP000031563"/>
    </source>
</evidence>
<keyword evidence="2" id="KW-1185">Reference proteome</keyword>
<comment type="caution">
    <text evidence="1">The sequence shown here is derived from an EMBL/GenBank/DDBJ whole genome shotgun (WGS) entry which is preliminary data.</text>
</comment>
<dbReference type="RefSeq" id="WP_039233506.1">
    <property type="nucleotide sequence ID" value="NZ_JWIQ02000033.1"/>
</dbReference>
<gene>
    <name evidence="1" type="ORF">QY95_01444</name>
</gene>